<proteinExistence type="predicted"/>
<gene>
    <name evidence="3" type="ORF">A2V58_09215</name>
</gene>
<dbReference type="GO" id="GO:0003677">
    <property type="term" value="F:DNA binding"/>
    <property type="evidence" value="ECO:0007669"/>
    <property type="project" value="UniProtKB-KW"/>
</dbReference>
<dbReference type="Proteomes" id="UP000177950">
    <property type="component" value="Unassembled WGS sequence"/>
</dbReference>
<evidence type="ECO:0000256" key="1">
    <source>
        <dbReference type="ARBA" id="ARBA00023125"/>
    </source>
</evidence>
<keyword evidence="1" id="KW-0238">DNA-binding</keyword>
<dbReference type="SUPFAM" id="SSF47413">
    <property type="entry name" value="lambda repressor-like DNA-binding domains"/>
    <property type="match status" value="1"/>
</dbReference>
<dbReference type="PROSITE" id="PS50943">
    <property type="entry name" value="HTH_CROC1"/>
    <property type="match status" value="1"/>
</dbReference>
<feature type="domain" description="HTH cro/C1-type" evidence="2">
    <location>
        <begin position="22"/>
        <end position="76"/>
    </location>
</feature>
<dbReference type="PANTHER" id="PTHR46797">
    <property type="entry name" value="HTH-TYPE TRANSCRIPTIONAL REGULATOR"/>
    <property type="match status" value="1"/>
</dbReference>
<dbReference type="InterPro" id="IPR010982">
    <property type="entry name" value="Lambda_DNA-bd_dom_sf"/>
</dbReference>
<dbReference type="EMBL" id="MFSV01000207">
    <property type="protein sequence ID" value="OGI55764.1"/>
    <property type="molecule type" value="Genomic_DNA"/>
</dbReference>
<protein>
    <recommendedName>
        <fullName evidence="2">HTH cro/C1-type domain-containing protein</fullName>
    </recommendedName>
</protein>
<dbReference type="AlphaFoldDB" id="A0A1F6UEF8"/>
<dbReference type="SMART" id="SM00530">
    <property type="entry name" value="HTH_XRE"/>
    <property type="match status" value="1"/>
</dbReference>
<dbReference type="Pfam" id="PF01381">
    <property type="entry name" value="HTH_3"/>
    <property type="match status" value="1"/>
</dbReference>
<comment type="caution">
    <text evidence="3">The sequence shown here is derived from an EMBL/GenBank/DDBJ whole genome shotgun (WGS) entry which is preliminary data.</text>
</comment>
<dbReference type="PANTHER" id="PTHR46797:SF1">
    <property type="entry name" value="METHYLPHOSPHONATE SYNTHASE"/>
    <property type="match status" value="1"/>
</dbReference>
<evidence type="ECO:0000313" key="4">
    <source>
        <dbReference type="Proteomes" id="UP000177950"/>
    </source>
</evidence>
<accession>A0A1F6UEF8</accession>
<evidence type="ECO:0000313" key="3">
    <source>
        <dbReference type="EMBL" id="OGI55764.1"/>
    </source>
</evidence>
<dbReference type="GO" id="GO:0005829">
    <property type="term" value="C:cytosol"/>
    <property type="evidence" value="ECO:0007669"/>
    <property type="project" value="TreeGrafter"/>
</dbReference>
<evidence type="ECO:0000259" key="2">
    <source>
        <dbReference type="PROSITE" id="PS50943"/>
    </source>
</evidence>
<dbReference type="Gene3D" id="1.10.260.40">
    <property type="entry name" value="lambda repressor-like DNA-binding domains"/>
    <property type="match status" value="1"/>
</dbReference>
<dbReference type="InterPro" id="IPR050807">
    <property type="entry name" value="TransReg_Diox_bact_type"/>
</dbReference>
<name>A0A1F6UEF8_9PROT</name>
<reference evidence="3 4" key="1">
    <citation type="journal article" date="2016" name="Nat. Commun.">
        <title>Thousands of microbial genomes shed light on interconnected biogeochemical processes in an aquifer system.</title>
        <authorList>
            <person name="Anantharaman K."/>
            <person name="Brown C.T."/>
            <person name="Hug L.A."/>
            <person name="Sharon I."/>
            <person name="Castelle C.J."/>
            <person name="Probst A.J."/>
            <person name="Thomas B.C."/>
            <person name="Singh A."/>
            <person name="Wilkins M.J."/>
            <person name="Karaoz U."/>
            <person name="Brodie E.L."/>
            <person name="Williams K.H."/>
            <person name="Hubbard S.S."/>
            <person name="Banfield J.F."/>
        </authorList>
    </citation>
    <scope>NUCLEOTIDE SEQUENCE [LARGE SCALE GENOMIC DNA]</scope>
</reference>
<sequence>MDQRTQTQAKTPALAQCLGRRIRLLRAERDWSQEDLAARAGLHRNYIGHVERGELNISVLQLTKIAQAFGVRVGVLVDSLLL</sequence>
<dbReference type="GO" id="GO:0003700">
    <property type="term" value="F:DNA-binding transcription factor activity"/>
    <property type="evidence" value="ECO:0007669"/>
    <property type="project" value="TreeGrafter"/>
</dbReference>
<organism evidence="3 4">
    <name type="scientific">Candidatus Muproteobacteria bacterium RBG_19FT_COMBO_61_10</name>
    <dbReference type="NCBI Taxonomy" id="1817761"/>
    <lineage>
        <taxon>Bacteria</taxon>
        <taxon>Pseudomonadati</taxon>
        <taxon>Pseudomonadota</taxon>
        <taxon>Candidatus Muproteobacteria</taxon>
    </lineage>
</organism>
<dbReference type="CDD" id="cd00093">
    <property type="entry name" value="HTH_XRE"/>
    <property type="match status" value="1"/>
</dbReference>
<dbReference type="InterPro" id="IPR001387">
    <property type="entry name" value="Cro/C1-type_HTH"/>
</dbReference>